<dbReference type="PANTHER" id="PTHR20383">
    <property type="entry name" value="RNA POLYMERASE II SUBUNIT A C-TERMINAL DOMAIN PHOSPHATASE"/>
    <property type="match status" value="1"/>
</dbReference>
<comment type="catalytic activity">
    <reaction evidence="7 9">
        <text>O-phospho-L-seryl-[protein] + H2O = L-seryl-[protein] + phosphate</text>
        <dbReference type="Rhea" id="RHEA:20629"/>
        <dbReference type="Rhea" id="RHEA-COMP:9863"/>
        <dbReference type="Rhea" id="RHEA-COMP:11604"/>
        <dbReference type="ChEBI" id="CHEBI:15377"/>
        <dbReference type="ChEBI" id="CHEBI:29999"/>
        <dbReference type="ChEBI" id="CHEBI:43474"/>
        <dbReference type="ChEBI" id="CHEBI:83421"/>
        <dbReference type="EC" id="3.1.3.16"/>
    </reaction>
</comment>
<keyword evidence="4 9" id="KW-0378">Hydrolase</keyword>
<dbReference type="InterPro" id="IPR006811">
    <property type="entry name" value="RNA_pol_II_suA"/>
</dbReference>
<evidence type="ECO:0000313" key="11">
    <source>
        <dbReference type="Proteomes" id="UP000664859"/>
    </source>
</evidence>
<proteinExistence type="inferred from homology"/>
<dbReference type="EC" id="3.1.3.16" evidence="9"/>
<evidence type="ECO:0000256" key="4">
    <source>
        <dbReference type="ARBA" id="ARBA00022801"/>
    </source>
</evidence>
<keyword evidence="6 9" id="KW-0539">Nucleus</keyword>
<evidence type="ECO:0000256" key="8">
    <source>
        <dbReference type="ARBA" id="ARBA00048336"/>
    </source>
</evidence>
<accession>A0A835Z2K1</accession>
<comment type="subcellular location">
    <subcellularLocation>
        <location evidence="1 9">Nucleus</location>
    </subcellularLocation>
</comment>
<evidence type="ECO:0000256" key="9">
    <source>
        <dbReference type="RuleBase" id="RU369031"/>
    </source>
</evidence>
<protein>
    <recommendedName>
        <fullName evidence="9">RNA polymerase II subunit A C-terminal domain phosphatase SSU72</fullName>
        <shortName evidence="9">CTD phosphatase SSU72</shortName>
        <ecNumber evidence="9">3.1.3.16</ecNumber>
    </recommendedName>
</protein>
<dbReference type="AlphaFoldDB" id="A0A835Z2K1"/>
<dbReference type="Pfam" id="PF04722">
    <property type="entry name" value="Ssu72"/>
    <property type="match status" value="1"/>
</dbReference>
<comment type="catalytic activity">
    <reaction evidence="8 9">
        <text>O-phospho-L-threonyl-[protein] + H2O = L-threonyl-[protein] + phosphate</text>
        <dbReference type="Rhea" id="RHEA:47004"/>
        <dbReference type="Rhea" id="RHEA-COMP:11060"/>
        <dbReference type="Rhea" id="RHEA-COMP:11605"/>
        <dbReference type="ChEBI" id="CHEBI:15377"/>
        <dbReference type="ChEBI" id="CHEBI:30013"/>
        <dbReference type="ChEBI" id="CHEBI:43474"/>
        <dbReference type="ChEBI" id="CHEBI:61977"/>
        <dbReference type="EC" id="3.1.3.16"/>
    </reaction>
</comment>
<keyword evidence="3 9" id="KW-0507">mRNA processing</keyword>
<comment type="function">
    <text evidence="9">Protein phosphatase that catalyzes the dephosphorylation of the C-terminal domain of RNA polymerase II. Plays a role in RNA processing and termination.</text>
</comment>
<dbReference type="Proteomes" id="UP000664859">
    <property type="component" value="Unassembled WGS sequence"/>
</dbReference>
<evidence type="ECO:0000256" key="1">
    <source>
        <dbReference type="ARBA" id="ARBA00004123"/>
    </source>
</evidence>
<organism evidence="10 11">
    <name type="scientific">Tribonema minus</name>
    <dbReference type="NCBI Taxonomy" id="303371"/>
    <lineage>
        <taxon>Eukaryota</taxon>
        <taxon>Sar</taxon>
        <taxon>Stramenopiles</taxon>
        <taxon>Ochrophyta</taxon>
        <taxon>PX clade</taxon>
        <taxon>Xanthophyceae</taxon>
        <taxon>Tribonematales</taxon>
        <taxon>Tribonemataceae</taxon>
        <taxon>Tribonema</taxon>
    </lineage>
</organism>
<dbReference type="OrthoDB" id="57957at2759"/>
<evidence type="ECO:0000256" key="5">
    <source>
        <dbReference type="ARBA" id="ARBA00022912"/>
    </source>
</evidence>
<reference evidence="10" key="1">
    <citation type="submission" date="2021-02" db="EMBL/GenBank/DDBJ databases">
        <title>First Annotated Genome of the Yellow-green Alga Tribonema minus.</title>
        <authorList>
            <person name="Mahan K.M."/>
        </authorList>
    </citation>
    <scope>NUCLEOTIDE SEQUENCE</scope>
    <source>
        <strain evidence="10">UTEX B ZZ1240</strain>
    </source>
</reference>
<keyword evidence="5 9" id="KW-0904">Protein phosphatase</keyword>
<gene>
    <name evidence="10" type="ORF">JKP88DRAFT_349122</name>
</gene>
<comment type="caution">
    <text evidence="10">The sequence shown here is derived from an EMBL/GenBank/DDBJ whole genome shotgun (WGS) entry which is preliminary data.</text>
</comment>
<dbReference type="GO" id="GO:0004722">
    <property type="term" value="F:protein serine/threonine phosphatase activity"/>
    <property type="evidence" value="ECO:0007669"/>
    <property type="project" value="UniProtKB-UniRule"/>
</dbReference>
<evidence type="ECO:0000256" key="7">
    <source>
        <dbReference type="ARBA" id="ARBA00047761"/>
    </source>
</evidence>
<name>A0A835Z2K1_9STRA</name>
<evidence type="ECO:0000256" key="6">
    <source>
        <dbReference type="ARBA" id="ARBA00023242"/>
    </source>
</evidence>
<comment type="similarity">
    <text evidence="2 9">Belongs to the SSU72 phosphatase family.</text>
</comment>
<dbReference type="EMBL" id="JAFCMP010000290">
    <property type="protein sequence ID" value="KAG5181879.1"/>
    <property type="molecule type" value="Genomic_DNA"/>
</dbReference>
<dbReference type="GO" id="GO:0006397">
    <property type="term" value="P:mRNA processing"/>
    <property type="evidence" value="ECO:0007669"/>
    <property type="project" value="UniProtKB-KW"/>
</dbReference>
<keyword evidence="11" id="KW-1185">Reference proteome</keyword>
<evidence type="ECO:0000256" key="3">
    <source>
        <dbReference type="ARBA" id="ARBA00022664"/>
    </source>
</evidence>
<dbReference type="Gene3D" id="3.40.50.2300">
    <property type="match status" value="1"/>
</dbReference>
<sequence>MVCSSNVNRSVLGQIVLEKMNMAVSSFGVGTDVKLPGRSRGEPAVFPFGTPYIEMHDILWAADKQLYTRNGVLRLLARDACTKRHPERWQDLPSAAVVAYDVVICFENRIFDICVQDLQDRDALDFKPISLISVPVKDTPQDAEEAMEDVTSLCEMLEACEDLESDVSGIVEAFQETTKRAILHQVCHL</sequence>
<dbReference type="GO" id="GO:0005634">
    <property type="term" value="C:nucleus"/>
    <property type="evidence" value="ECO:0007669"/>
    <property type="project" value="UniProtKB-SubCell"/>
</dbReference>
<evidence type="ECO:0000256" key="2">
    <source>
        <dbReference type="ARBA" id="ARBA00008978"/>
    </source>
</evidence>
<evidence type="ECO:0000313" key="10">
    <source>
        <dbReference type="EMBL" id="KAG5181879.1"/>
    </source>
</evidence>